<keyword evidence="1" id="KW-0614">Plasmid</keyword>
<proteinExistence type="predicted"/>
<name>D3G0X9_ALKPO</name>
<dbReference type="EMBL" id="CP001879">
    <property type="protein sequence ID" value="ADC52005.1"/>
    <property type="molecule type" value="Genomic_DNA"/>
</dbReference>
<gene>
    <name evidence="1" type="ordered locus">BpOF4_20029</name>
</gene>
<evidence type="ECO:0000313" key="1">
    <source>
        <dbReference type="EMBL" id="ADC52005.1"/>
    </source>
</evidence>
<dbReference type="Proteomes" id="UP000001544">
    <property type="component" value="Plasmid pBpOF4-01"/>
</dbReference>
<geneLocation type="plasmid" evidence="1 2">
    <name>pBpOF4-01</name>
</geneLocation>
<accession>D3G0X9</accession>
<sequence length="171" mass="19537">MIKSFFDSMDTLIESQINSLSCHGLATLYHEFLDEHLVRSGTAENLTGLSEFLVIRYFTFLLKDNPIYRLDVNQTIKGKEGKNKPDIVIYKRDDMFAIISIKGSKSVSQAVLKQDLSRIDNIRPEGVKSMLISMSSNHSKTPFNRYDHKLLYLKDNSSTLKGEIDGFFSFN</sequence>
<organism evidence="1 2">
    <name type="scientific">Alkalihalophilus pseudofirmus (strain ATCC BAA-2126 / JCM 17055 / OF4)</name>
    <name type="common">Bacillus pseudofirmus</name>
    <dbReference type="NCBI Taxonomy" id="398511"/>
    <lineage>
        <taxon>Bacteria</taxon>
        <taxon>Bacillati</taxon>
        <taxon>Bacillota</taxon>
        <taxon>Bacilli</taxon>
        <taxon>Bacillales</taxon>
        <taxon>Bacillaceae</taxon>
        <taxon>Alkalihalophilus</taxon>
    </lineage>
</organism>
<dbReference type="HOGENOM" id="CLU_133089_0_0_9"/>
<keyword evidence="2" id="KW-1185">Reference proteome</keyword>
<dbReference type="AlphaFoldDB" id="D3G0X9"/>
<dbReference type="KEGG" id="bpf:BpOF4_20029"/>
<reference evidence="1 2" key="1">
    <citation type="journal article" date="2011" name="Environ. Microbiol.">
        <title>Genome of alkaliphilic Bacillus pseudofirmus OF4 reveals adaptations that support the ability to grow in an external pH range from 7.5 to 11.4.</title>
        <authorList>
            <person name="Janto B."/>
            <person name="Ahmed A."/>
            <person name="Ito M."/>
            <person name="Liu J."/>
            <person name="Hicks D.B."/>
            <person name="Pagni S."/>
            <person name="Fackelmayer O.J."/>
            <person name="Smith T.A."/>
            <person name="Earl J."/>
            <person name="Elbourne L.D."/>
            <person name="Hassan K."/>
            <person name="Paulsen I.T."/>
            <person name="Kolsto A.B."/>
            <person name="Tourasse N.J."/>
            <person name="Ehrlich G.D."/>
            <person name="Boissy R."/>
            <person name="Ivey D.M."/>
            <person name="Li G."/>
            <person name="Xue Y."/>
            <person name="Ma Y."/>
            <person name="Hu F.Z."/>
            <person name="Krulwich T.A."/>
        </authorList>
    </citation>
    <scope>NUCLEOTIDE SEQUENCE [LARGE SCALE GENOMIC DNA]</scope>
    <source>
        <strain evidence="2">ATCC BAA-2126 / JCM 17055 / OF4</strain>
    </source>
</reference>
<evidence type="ECO:0000313" key="2">
    <source>
        <dbReference type="Proteomes" id="UP000001544"/>
    </source>
</evidence>
<protein>
    <submittedName>
        <fullName evidence="1">Uncharacterized protein</fullName>
    </submittedName>
</protein>